<dbReference type="Pfam" id="PF20247">
    <property type="entry name" value="DUF6602"/>
    <property type="match status" value="1"/>
</dbReference>
<evidence type="ECO:0000256" key="1">
    <source>
        <dbReference type="SAM" id="MobiDB-lite"/>
    </source>
</evidence>
<evidence type="ECO:0000313" key="3">
    <source>
        <dbReference type="EMBL" id="MDT3426161.1"/>
    </source>
</evidence>
<gene>
    <name evidence="3" type="ORF">J2Z22_001681</name>
</gene>
<reference evidence="3 4" key="1">
    <citation type="submission" date="2023-07" db="EMBL/GenBank/DDBJ databases">
        <title>Genomic Encyclopedia of Type Strains, Phase IV (KMG-IV): sequencing the most valuable type-strain genomes for metagenomic binning, comparative biology and taxonomic classification.</title>
        <authorList>
            <person name="Goeker M."/>
        </authorList>
    </citation>
    <scope>NUCLEOTIDE SEQUENCE [LARGE SCALE GENOMIC DNA]</scope>
    <source>
        <strain evidence="3 4">T98</strain>
    </source>
</reference>
<comment type="caution">
    <text evidence="3">The sequence shown here is derived from an EMBL/GenBank/DDBJ whole genome shotgun (WGS) entry which is preliminary data.</text>
</comment>
<evidence type="ECO:0000259" key="2">
    <source>
        <dbReference type="Pfam" id="PF20247"/>
    </source>
</evidence>
<sequence length="349" mass="39945">MDAKDQMTKKQAERAIVKIKENYILWEKSIVDQLNMSSQHHLTTGGFREEVWKSMFDRMVPHKFSIARSVFIIDSYGNISNEVDLAIFDEQYTPYIFQNGVMKYIPIEAVSVVVQCKSTSLNGVQDWARSVAKLRTSLTGISRMAASIVYGDLKYKDEDGNWIPDICKKSPLTQTSTRPVRILCHMANYNLQDDSKDAFDLIISPANGRLSVVMPSKSGKNNCDSDTIAYWIKELNHQDESIKIDHAEIHTKLEKMTLSQLKVQEKEGNSQEISLLALTFQLNQLLMLINNPILFPHQAYANMFNRVPIPDQSRLYKEEARKIRNGESQTHVQTPKAPRSFRRKGSKVQ</sequence>
<evidence type="ECO:0000313" key="4">
    <source>
        <dbReference type="Proteomes" id="UP001248709"/>
    </source>
</evidence>
<dbReference type="EMBL" id="JAUSUY010000005">
    <property type="protein sequence ID" value="MDT3426161.1"/>
    <property type="molecule type" value="Genomic_DNA"/>
</dbReference>
<name>A0ABU3H5R2_9BACL</name>
<organism evidence="3 4">
    <name type="scientific">Paenibacillus forsythiae</name>
    <dbReference type="NCBI Taxonomy" id="365616"/>
    <lineage>
        <taxon>Bacteria</taxon>
        <taxon>Bacillati</taxon>
        <taxon>Bacillota</taxon>
        <taxon>Bacilli</taxon>
        <taxon>Bacillales</taxon>
        <taxon>Paenibacillaceae</taxon>
        <taxon>Paenibacillus</taxon>
    </lineage>
</organism>
<accession>A0ABU3H5R2</accession>
<feature type="domain" description="DUF6602" evidence="2">
    <location>
        <begin position="36"/>
        <end position="130"/>
    </location>
</feature>
<dbReference type="CDD" id="cd21173">
    <property type="entry name" value="NucC-like"/>
    <property type="match status" value="1"/>
</dbReference>
<proteinExistence type="predicted"/>
<feature type="region of interest" description="Disordered" evidence="1">
    <location>
        <begin position="322"/>
        <end position="349"/>
    </location>
</feature>
<dbReference type="RefSeq" id="WP_051503473.1">
    <property type="nucleotide sequence ID" value="NZ_JAUSUY010000005.1"/>
</dbReference>
<protein>
    <recommendedName>
        <fullName evidence="2">DUF6602 domain-containing protein</fullName>
    </recommendedName>
</protein>
<keyword evidence="4" id="KW-1185">Reference proteome</keyword>
<feature type="compositionally biased region" description="Basic residues" evidence="1">
    <location>
        <begin position="339"/>
        <end position="349"/>
    </location>
</feature>
<dbReference type="InterPro" id="IPR046537">
    <property type="entry name" value="DUF6602"/>
</dbReference>
<dbReference type="Proteomes" id="UP001248709">
    <property type="component" value="Unassembled WGS sequence"/>
</dbReference>